<evidence type="ECO:0000313" key="4">
    <source>
        <dbReference type="Proteomes" id="UP000030651"/>
    </source>
</evidence>
<dbReference type="InParanoid" id="W3XIY7"/>
<protein>
    <submittedName>
        <fullName evidence="3">Uncharacterized protein</fullName>
    </submittedName>
</protein>
<dbReference type="HOGENOM" id="CLU_1865838_0_0_1"/>
<sequence length="137" mass="14863">MRPFSVFLLASANVAVHALPVANPYGLSATETGSVSELQSRTPEDCYGSCVTYVTKFDEGESAEEESTEDDSTQLENRQTECYGSCVTYVTKVAMGESDEESTEEESTELERRQTECSASCANSIQTECYESCVASA</sequence>
<dbReference type="EMBL" id="KI912110">
    <property type="protein sequence ID" value="ETS85979.1"/>
    <property type="molecule type" value="Genomic_DNA"/>
</dbReference>
<evidence type="ECO:0000256" key="1">
    <source>
        <dbReference type="SAM" id="MobiDB-lite"/>
    </source>
</evidence>
<feature type="compositionally biased region" description="Acidic residues" evidence="1">
    <location>
        <begin position="97"/>
        <end position="108"/>
    </location>
</feature>
<name>W3XIY7_PESFW</name>
<gene>
    <name evidence="3" type="ORF">PFICI_04004</name>
</gene>
<dbReference type="AlphaFoldDB" id="W3XIY7"/>
<dbReference type="RefSeq" id="XP_007830776.1">
    <property type="nucleotide sequence ID" value="XM_007832585.1"/>
</dbReference>
<keyword evidence="2" id="KW-0732">Signal</keyword>
<organism evidence="3 4">
    <name type="scientific">Pestalotiopsis fici (strain W106-1 / CGMCC3.15140)</name>
    <dbReference type="NCBI Taxonomy" id="1229662"/>
    <lineage>
        <taxon>Eukaryota</taxon>
        <taxon>Fungi</taxon>
        <taxon>Dikarya</taxon>
        <taxon>Ascomycota</taxon>
        <taxon>Pezizomycotina</taxon>
        <taxon>Sordariomycetes</taxon>
        <taxon>Xylariomycetidae</taxon>
        <taxon>Amphisphaeriales</taxon>
        <taxon>Sporocadaceae</taxon>
        <taxon>Pestalotiopsis</taxon>
    </lineage>
</organism>
<feature type="signal peptide" evidence="2">
    <location>
        <begin position="1"/>
        <end position="18"/>
    </location>
</feature>
<reference evidence="4" key="1">
    <citation type="journal article" date="2015" name="BMC Genomics">
        <title>Genomic and transcriptomic analysis of the endophytic fungus Pestalotiopsis fici reveals its lifestyle and high potential for synthesis of natural products.</title>
        <authorList>
            <person name="Wang X."/>
            <person name="Zhang X."/>
            <person name="Liu L."/>
            <person name="Xiang M."/>
            <person name="Wang W."/>
            <person name="Sun X."/>
            <person name="Che Y."/>
            <person name="Guo L."/>
            <person name="Liu G."/>
            <person name="Guo L."/>
            <person name="Wang C."/>
            <person name="Yin W.B."/>
            <person name="Stadler M."/>
            <person name="Zhang X."/>
            <person name="Liu X."/>
        </authorList>
    </citation>
    <scope>NUCLEOTIDE SEQUENCE [LARGE SCALE GENOMIC DNA]</scope>
    <source>
        <strain evidence="4">W106-1 / CGMCC3.15140</strain>
    </source>
</reference>
<accession>W3XIY7</accession>
<feature type="region of interest" description="Disordered" evidence="1">
    <location>
        <begin position="95"/>
        <end position="114"/>
    </location>
</feature>
<feature type="chain" id="PRO_5004835879" evidence="2">
    <location>
        <begin position="19"/>
        <end position="137"/>
    </location>
</feature>
<dbReference type="GeneID" id="19269017"/>
<proteinExistence type="predicted"/>
<evidence type="ECO:0000313" key="3">
    <source>
        <dbReference type="EMBL" id="ETS85979.1"/>
    </source>
</evidence>
<dbReference type="Proteomes" id="UP000030651">
    <property type="component" value="Unassembled WGS sequence"/>
</dbReference>
<dbReference type="KEGG" id="pfy:PFICI_04004"/>
<evidence type="ECO:0000256" key="2">
    <source>
        <dbReference type="SAM" id="SignalP"/>
    </source>
</evidence>
<keyword evidence="4" id="KW-1185">Reference proteome</keyword>